<dbReference type="InterPro" id="IPR013154">
    <property type="entry name" value="ADH-like_N"/>
</dbReference>
<dbReference type="Pfam" id="PF08240">
    <property type="entry name" value="ADH_N"/>
    <property type="match status" value="1"/>
</dbReference>
<dbReference type="PANTHER" id="PTHR44154">
    <property type="entry name" value="QUINONE OXIDOREDUCTASE"/>
    <property type="match status" value="1"/>
</dbReference>
<dbReference type="CDD" id="cd05289">
    <property type="entry name" value="MDR_like_2"/>
    <property type="match status" value="1"/>
</dbReference>
<dbReference type="AlphaFoldDB" id="A0A2T0N5U0"/>
<dbReference type="Gene3D" id="3.90.180.10">
    <property type="entry name" value="Medium-chain alcohol dehydrogenases, catalytic domain"/>
    <property type="match status" value="1"/>
</dbReference>
<dbReference type="RefSeq" id="WP_245955774.1">
    <property type="nucleotide sequence ID" value="NZ_PVNG01000004.1"/>
</dbReference>
<dbReference type="EMBL" id="PVNG01000004">
    <property type="protein sequence ID" value="PRX67687.1"/>
    <property type="molecule type" value="Genomic_DNA"/>
</dbReference>
<name>A0A2T0N5U0_9ACTN</name>
<accession>A0A2T0N5U0</accession>
<evidence type="ECO:0000259" key="3">
    <source>
        <dbReference type="SMART" id="SM00829"/>
    </source>
</evidence>
<keyword evidence="5" id="KW-1185">Reference proteome</keyword>
<evidence type="ECO:0000256" key="1">
    <source>
        <dbReference type="ARBA" id="ARBA00022857"/>
    </source>
</evidence>
<dbReference type="InterPro" id="IPR051603">
    <property type="entry name" value="Zinc-ADH_QOR/CCCR"/>
</dbReference>
<organism evidence="4 5">
    <name type="scientific">Nonomuraea fuscirosea</name>
    <dbReference type="NCBI Taxonomy" id="1291556"/>
    <lineage>
        <taxon>Bacteria</taxon>
        <taxon>Bacillati</taxon>
        <taxon>Actinomycetota</taxon>
        <taxon>Actinomycetes</taxon>
        <taxon>Streptosporangiales</taxon>
        <taxon>Streptosporangiaceae</taxon>
        <taxon>Nonomuraea</taxon>
    </lineage>
</organism>
<dbReference type="PANTHER" id="PTHR44154:SF1">
    <property type="entry name" value="QUINONE OXIDOREDUCTASE"/>
    <property type="match status" value="1"/>
</dbReference>
<dbReference type="Proteomes" id="UP000238312">
    <property type="component" value="Unassembled WGS sequence"/>
</dbReference>
<feature type="domain" description="Enoyl reductase (ER)" evidence="3">
    <location>
        <begin position="11"/>
        <end position="338"/>
    </location>
</feature>
<proteinExistence type="predicted"/>
<evidence type="ECO:0000256" key="2">
    <source>
        <dbReference type="SAM" id="MobiDB-lite"/>
    </source>
</evidence>
<dbReference type="InterPro" id="IPR011032">
    <property type="entry name" value="GroES-like_sf"/>
</dbReference>
<protein>
    <submittedName>
        <fullName evidence="4">NADPH:quinone reductase-like Zn-dependent oxidoreductase</fullName>
    </submittedName>
</protein>
<dbReference type="SUPFAM" id="SSF50129">
    <property type="entry name" value="GroES-like"/>
    <property type="match status" value="1"/>
</dbReference>
<dbReference type="InterPro" id="IPR020843">
    <property type="entry name" value="ER"/>
</dbReference>
<dbReference type="SMART" id="SM00829">
    <property type="entry name" value="PKS_ER"/>
    <property type="match status" value="1"/>
</dbReference>
<evidence type="ECO:0000313" key="5">
    <source>
        <dbReference type="Proteomes" id="UP000238312"/>
    </source>
</evidence>
<reference evidence="4 5" key="1">
    <citation type="submission" date="2018-03" db="EMBL/GenBank/DDBJ databases">
        <title>Genomic Encyclopedia of Type Strains, Phase III (KMG-III): the genomes of soil and plant-associated and newly described type strains.</title>
        <authorList>
            <person name="Whitman W."/>
        </authorList>
    </citation>
    <scope>NUCLEOTIDE SEQUENCE [LARGE SCALE GENOMIC DNA]</scope>
    <source>
        <strain evidence="4 5">CGMCC 4.7104</strain>
    </source>
</reference>
<dbReference type="Pfam" id="PF13602">
    <property type="entry name" value="ADH_zinc_N_2"/>
    <property type="match status" value="1"/>
</dbReference>
<evidence type="ECO:0000313" key="4">
    <source>
        <dbReference type="EMBL" id="PRX67687.1"/>
    </source>
</evidence>
<gene>
    <name evidence="4" type="ORF">B0I32_104444</name>
</gene>
<feature type="compositionally biased region" description="Basic and acidic residues" evidence="2">
    <location>
        <begin position="199"/>
        <end position="208"/>
    </location>
</feature>
<feature type="region of interest" description="Disordered" evidence="2">
    <location>
        <begin position="199"/>
        <end position="219"/>
    </location>
</feature>
<comment type="caution">
    <text evidence="4">The sequence shown here is derived from an EMBL/GenBank/DDBJ whole genome shotgun (WGS) entry which is preliminary data.</text>
</comment>
<dbReference type="SUPFAM" id="SSF51735">
    <property type="entry name" value="NAD(P)-binding Rossmann-fold domains"/>
    <property type="match status" value="1"/>
</dbReference>
<sequence length="340" mass="34507">MMRAIGLFEFGGPDVLRVMDLPDPHAGPGEVRVRVHAAAVNPSDTLLRSGANAHVLAGVPGPYVPGMDIAGVIDEIGPGTETGLAVGEPVMAMVIPIGQAAGGYAEHVVLPAGWVVPAPAGLDHVAAATLPMNGLTALLALDQLALAPGSVLAVIGAAGALGGYLVQLGGHAGLTVLADAAPADEALVRELGATNVVPRDRSRTDAAARDLPATDPAPGRSGVAARIRALYPDGVDALADTALVGTGLLDAVRDGGTYARFRDEKLPGGQVSNVGGRVTVLTPFVPEYAGRTDKLRQIRDLAEQGVLTPRVAATLPASEAAEAHRRLEAGGVRGRIVLTF</sequence>
<dbReference type="InterPro" id="IPR036291">
    <property type="entry name" value="NAD(P)-bd_dom_sf"/>
</dbReference>
<dbReference type="GO" id="GO:0016491">
    <property type="term" value="F:oxidoreductase activity"/>
    <property type="evidence" value="ECO:0007669"/>
    <property type="project" value="InterPro"/>
</dbReference>
<keyword evidence="1" id="KW-0521">NADP</keyword>
<dbReference type="Gene3D" id="3.40.50.720">
    <property type="entry name" value="NAD(P)-binding Rossmann-like Domain"/>
    <property type="match status" value="1"/>
</dbReference>